<gene>
    <name evidence="6" type="ORF">CWS72_02735</name>
</gene>
<dbReference type="EMBL" id="PIUM01000002">
    <property type="protein sequence ID" value="PKU26067.1"/>
    <property type="molecule type" value="Genomic_DNA"/>
</dbReference>
<comment type="caution">
    <text evidence="6">The sequence shown here is derived from an EMBL/GenBank/DDBJ whole genome shotgun (WGS) entry which is preliminary data.</text>
</comment>
<evidence type="ECO:0000259" key="5">
    <source>
        <dbReference type="PROSITE" id="PS50931"/>
    </source>
</evidence>
<dbReference type="InterPro" id="IPR050176">
    <property type="entry name" value="LTTR"/>
</dbReference>
<keyword evidence="4" id="KW-0804">Transcription</keyword>
<organism evidence="6 7">
    <name type="scientific">Telmatospirillum siberiense</name>
    <dbReference type="NCBI Taxonomy" id="382514"/>
    <lineage>
        <taxon>Bacteria</taxon>
        <taxon>Pseudomonadati</taxon>
        <taxon>Pseudomonadota</taxon>
        <taxon>Alphaproteobacteria</taxon>
        <taxon>Rhodospirillales</taxon>
        <taxon>Rhodospirillaceae</taxon>
        <taxon>Telmatospirillum</taxon>
    </lineage>
</organism>
<name>A0A2N3Q081_9PROT</name>
<evidence type="ECO:0000313" key="7">
    <source>
        <dbReference type="Proteomes" id="UP000233293"/>
    </source>
</evidence>
<evidence type="ECO:0000313" key="6">
    <source>
        <dbReference type="EMBL" id="PKU26067.1"/>
    </source>
</evidence>
<evidence type="ECO:0000256" key="1">
    <source>
        <dbReference type="ARBA" id="ARBA00009437"/>
    </source>
</evidence>
<dbReference type="RefSeq" id="WP_101249028.1">
    <property type="nucleotide sequence ID" value="NZ_PIUM01000002.1"/>
</dbReference>
<dbReference type="SUPFAM" id="SSF53850">
    <property type="entry name" value="Periplasmic binding protein-like II"/>
    <property type="match status" value="1"/>
</dbReference>
<dbReference type="Pfam" id="PF03466">
    <property type="entry name" value="LysR_substrate"/>
    <property type="match status" value="1"/>
</dbReference>
<dbReference type="Proteomes" id="UP000233293">
    <property type="component" value="Unassembled WGS sequence"/>
</dbReference>
<dbReference type="Pfam" id="PF00126">
    <property type="entry name" value="HTH_1"/>
    <property type="match status" value="1"/>
</dbReference>
<dbReference type="PRINTS" id="PR00039">
    <property type="entry name" value="HTHLYSR"/>
</dbReference>
<dbReference type="InterPro" id="IPR036390">
    <property type="entry name" value="WH_DNA-bd_sf"/>
</dbReference>
<dbReference type="SUPFAM" id="SSF46785">
    <property type="entry name" value="Winged helix' DNA-binding domain"/>
    <property type="match status" value="1"/>
</dbReference>
<reference evidence="7" key="1">
    <citation type="submission" date="2017-12" db="EMBL/GenBank/DDBJ databases">
        <title>Draft genome sequence of Telmatospirillum siberiense 26-4b1T, an acidotolerant peatland alphaproteobacterium potentially involved in sulfur cycling.</title>
        <authorList>
            <person name="Hausmann B."/>
            <person name="Pjevac P."/>
            <person name="Schreck K."/>
            <person name="Herbold C.W."/>
            <person name="Daims H."/>
            <person name="Wagner M."/>
            <person name="Pester M."/>
            <person name="Loy A."/>
        </authorList>
    </citation>
    <scope>NUCLEOTIDE SEQUENCE [LARGE SCALE GENOMIC DNA]</scope>
    <source>
        <strain evidence="7">26-4b1</strain>
    </source>
</reference>
<dbReference type="GO" id="GO:0003700">
    <property type="term" value="F:DNA-binding transcription factor activity"/>
    <property type="evidence" value="ECO:0007669"/>
    <property type="project" value="InterPro"/>
</dbReference>
<dbReference type="InterPro" id="IPR005119">
    <property type="entry name" value="LysR_subst-bd"/>
</dbReference>
<dbReference type="AlphaFoldDB" id="A0A2N3Q081"/>
<evidence type="ECO:0000256" key="3">
    <source>
        <dbReference type="ARBA" id="ARBA00023125"/>
    </source>
</evidence>
<proteinExistence type="inferred from homology"/>
<dbReference type="InterPro" id="IPR000847">
    <property type="entry name" value="LysR_HTH_N"/>
</dbReference>
<dbReference type="Gene3D" id="1.10.10.10">
    <property type="entry name" value="Winged helix-like DNA-binding domain superfamily/Winged helix DNA-binding domain"/>
    <property type="match status" value="1"/>
</dbReference>
<keyword evidence="2" id="KW-0805">Transcription regulation</keyword>
<dbReference type="PANTHER" id="PTHR30579:SF7">
    <property type="entry name" value="HTH-TYPE TRANSCRIPTIONAL REGULATOR LRHA-RELATED"/>
    <property type="match status" value="1"/>
</dbReference>
<sequence>MNGLAMFDPVLLSTFVEVARAGSFSEAGRRLGLSQSTVSEQVRRLERLAERRLFVRDTHRVALTADGDAMVRFARTILDVNEHARRYFAGSAKRQRLRLGASENFVRSRLPSVLHDFLSRTSDVDLELTVGLSDSLFDLLDAGELDMVLGKRRPGEARGQLIRRERMVWIGTHGTVVRPETPIPLVMYPPPSMSRAMAIEALEKAGLAWRIVCTCDGLMGLQAATLGGFGVMVQPQSMIPAGLIELPPSPMLPDLGDVEFVVASATRHPRGATAELTEVLLRH</sequence>
<evidence type="ECO:0000256" key="2">
    <source>
        <dbReference type="ARBA" id="ARBA00023015"/>
    </source>
</evidence>
<evidence type="ECO:0000256" key="4">
    <source>
        <dbReference type="ARBA" id="ARBA00023163"/>
    </source>
</evidence>
<protein>
    <submittedName>
        <fullName evidence="6">LysR family transcriptional regulator</fullName>
    </submittedName>
</protein>
<dbReference type="PROSITE" id="PS50931">
    <property type="entry name" value="HTH_LYSR"/>
    <property type="match status" value="1"/>
</dbReference>
<dbReference type="OrthoDB" id="9789529at2"/>
<dbReference type="InterPro" id="IPR036388">
    <property type="entry name" value="WH-like_DNA-bd_sf"/>
</dbReference>
<comment type="similarity">
    <text evidence="1">Belongs to the LysR transcriptional regulatory family.</text>
</comment>
<keyword evidence="7" id="KW-1185">Reference proteome</keyword>
<dbReference type="FunFam" id="1.10.10.10:FF:000001">
    <property type="entry name" value="LysR family transcriptional regulator"/>
    <property type="match status" value="1"/>
</dbReference>
<dbReference type="PANTHER" id="PTHR30579">
    <property type="entry name" value="TRANSCRIPTIONAL REGULATOR"/>
    <property type="match status" value="1"/>
</dbReference>
<feature type="domain" description="HTH lysR-type" evidence="5">
    <location>
        <begin position="7"/>
        <end position="64"/>
    </location>
</feature>
<dbReference type="Gene3D" id="3.40.190.10">
    <property type="entry name" value="Periplasmic binding protein-like II"/>
    <property type="match status" value="2"/>
</dbReference>
<keyword evidence="3" id="KW-0238">DNA-binding</keyword>
<dbReference type="GO" id="GO:0003677">
    <property type="term" value="F:DNA binding"/>
    <property type="evidence" value="ECO:0007669"/>
    <property type="project" value="UniProtKB-KW"/>
</dbReference>
<accession>A0A2N3Q081</accession>